<keyword evidence="3" id="KW-1185">Reference proteome</keyword>
<dbReference type="AlphaFoldDB" id="A0A0C1Q3Y6"/>
<sequence length="234" mass="26404">MTAKKLSPRLQAVSDLVPNGSIMADIGSDHAYVPAYLLKRDLIKYAIAGEVAPGPLKNATSEMEEQHLTDKMTTRLGDGLDVINPDDHVNAIVIAGMGGELITQILERGKHKLTDQTALILQPNVDEIRLRRWLVSNQYGIKAENIVFDAGHFYEMMLAKPVVKRVEYSKQELRFGPVLLKQKNPEFIDKWTDRIRKNKVVLNNLNNATNPPLDKIRHIQKINAELKEILNDHS</sequence>
<organism evidence="1 3">
    <name type="scientific">Fructilactobacillus fructivorans</name>
    <dbReference type="NCBI Taxonomy" id="1614"/>
    <lineage>
        <taxon>Bacteria</taxon>
        <taxon>Bacillati</taxon>
        <taxon>Bacillota</taxon>
        <taxon>Bacilli</taxon>
        <taxon>Lactobacillales</taxon>
        <taxon>Lactobacillaceae</taxon>
        <taxon>Fructilactobacillus</taxon>
    </lineage>
</organism>
<dbReference type="PANTHER" id="PTHR38451">
    <property type="entry name" value="TRNA (ADENINE(22)-N(1))-METHYLTRANSFERASE"/>
    <property type="match status" value="1"/>
</dbReference>
<dbReference type="EMBL" id="CP045562">
    <property type="protein sequence ID" value="QFX92692.1"/>
    <property type="molecule type" value="Genomic_DNA"/>
</dbReference>
<evidence type="ECO:0000313" key="4">
    <source>
        <dbReference type="Proteomes" id="UP000327194"/>
    </source>
</evidence>
<dbReference type="PATRIC" id="fig|1614.10.peg.29"/>
<reference evidence="2 4" key="2">
    <citation type="submission" date="2019-10" db="EMBL/GenBank/DDBJ databases">
        <title>Genome sequencing of Lactobacillus fructivorans.</title>
        <authorList>
            <person name="Kim K."/>
        </authorList>
    </citation>
    <scope>NUCLEOTIDE SEQUENCE [LARGE SCALE GENOMIC DNA]</scope>
    <source>
        <strain evidence="2 4">LF543</strain>
    </source>
</reference>
<name>A0A0C1Q3Y6_9LACO</name>
<dbReference type="PANTHER" id="PTHR38451:SF1">
    <property type="entry name" value="TRNA (ADENINE(22)-N(1))-METHYLTRANSFERASE"/>
    <property type="match status" value="1"/>
</dbReference>
<dbReference type="PIRSF" id="PIRSF018637">
    <property type="entry name" value="TrmK"/>
    <property type="match status" value="1"/>
</dbReference>
<keyword evidence="1" id="KW-0489">Methyltransferase</keyword>
<dbReference type="Proteomes" id="UP000031397">
    <property type="component" value="Unassembled WGS sequence"/>
</dbReference>
<dbReference type="SUPFAM" id="SSF53335">
    <property type="entry name" value="S-adenosyl-L-methionine-dependent methyltransferases"/>
    <property type="match status" value="1"/>
</dbReference>
<evidence type="ECO:0000313" key="1">
    <source>
        <dbReference type="EMBL" id="KID42613.1"/>
    </source>
</evidence>
<protein>
    <submittedName>
        <fullName evidence="1">Putative tRNA-m1A22 methylase</fullName>
    </submittedName>
    <submittedName>
        <fullName evidence="2">SAM-dependent methyltransferase</fullName>
    </submittedName>
</protein>
<dbReference type="Gene3D" id="1.10.287.1890">
    <property type="match status" value="1"/>
</dbReference>
<dbReference type="STRING" id="1614.IV37_GL000322"/>
<accession>A0A0C1Q3Y6</accession>
<dbReference type="GO" id="GO:0160105">
    <property type="term" value="F:tRNA (adenine(22)-N1)-methyltransferase activity"/>
    <property type="evidence" value="ECO:0007669"/>
    <property type="project" value="InterPro"/>
</dbReference>
<reference evidence="1 3" key="1">
    <citation type="submission" date="2014-06" db="EMBL/GenBank/DDBJ databases">
        <title>Functional and comparative genomic analyses of the Drosophila gut microbiota identify candidate symbiosis factors.</title>
        <authorList>
            <person name="Newell P.D."/>
            <person name="Chaston J.M."/>
            <person name="Douglas A.E."/>
        </authorList>
    </citation>
    <scope>NUCLEOTIDE SEQUENCE [LARGE SCALE GENOMIC DNA]</scope>
    <source>
        <strain evidence="1 3">DmCS_002</strain>
    </source>
</reference>
<dbReference type="Proteomes" id="UP000327194">
    <property type="component" value="Chromosome"/>
</dbReference>
<dbReference type="InterPro" id="IPR006901">
    <property type="entry name" value="TrmK"/>
</dbReference>
<dbReference type="Gene3D" id="3.40.50.150">
    <property type="entry name" value="Vaccinia Virus protein VP39"/>
    <property type="match status" value="1"/>
</dbReference>
<dbReference type="RefSeq" id="WP_010021391.1">
    <property type="nucleotide sequence ID" value="NZ_AZDS01000001.1"/>
</dbReference>
<keyword evidence="1" id="KW-0808">Transferase</keyword>
<proteinExistence type="predicted"/>
<dbReference type="EMBL" id="JOJZ01000007">
    <property type="protein sequence ID" value="KID42613.1"/>
    <property type="molecule type" value="Genomic_DNA"/>
</dbReference>
<evidence type="ECO:0000313" key="2">
    <source>
        <dbReference type="EMBL" id="QFX92692.1"/>
    </source>
</evidence>
<dbReference type="InterPro" id="IPR029063">
    <property type="entry name" value="SAM-dependent_MTases_sf"/>
</dbReference>
<dbReference type="GO" id="GO:0032259">
    <property type="term" value="P:methylation"/>
    <property type="evidence" value="ECO:0007669"/>
    <property type="project" value="UniProtKB-KW"/>
</dbReference>
<dbReference type="KEGG" id="lfv:LF543_03570"/>
<dbReference type="GeneID" id="74912772"/>
<dbReference type="OrthoDB" id="5881184at2"/>
<dbReference type="Pfam" id="PF04816">
    <property type="entry name" value="TrmK"/>
    <property type="match status" value="1"/>
</dbReference>
<gene>
    <name evidence="2" type="ORF">LF543_03570</name>
    <name evidence="1" type="ORF">LfDm3_0065</name>
</gene>
<evidence type="ECO:0000313" key="3">
    <source>
        <dbReference type="Proteomes" id="UP000031397"/>
    </source>
</evidence>